<evidence type="ECO:0000259" key="4">
    <source>
        <dbReference type="PROSITE" id="PS01124"/>
    </source>
</evidence>
<dbReference type="RefSeq" id="WP_113270463.1">
    <property type="nucleotide sequence ID" value="NZ_QNTU01000010.1"/>
</dbReference>
<dbReference type="Gene3D" id="1.10.10.60">
    <property type="entry name" value="Homeodomain-like"/>
    <property type="match status" value="2"/>
</dbReference>
<feature type="domain" description="HTH araC/xylS-type" evidence="4">
    <location>
        <begin position="236"/>
        <end position="333"/>
    </location>
</feature>
<keyword evidence="1" id="KW-0805">Transcription regulation</keyword>
<organism evidence="5 6">
    <name type="scientific">Vreelandella sulfidaeris</name>
    <dbReference type="NCBI Taxonomy" id="115553"/>
    <lineage>
        <taxon>Bacteria</taxon>
        <taxon>Pseudomonadati</taxon>
        <taxon>Pseudomonadota</taxon>
        <taxon>Gammaproteobacteria</taxon>
        <taxon>Oceanospirillales</taxon>
        <taxon>Halomonadaceae</taxon>
        <taxon>Vreelandella</taxon>
    </lineage>
</organism>
<dbReference type="InterPro" id="IPR009057">
    <property type="entry name" value="Homeodomain-like_sf"/>
</dbReference>
<gene>
    <name evidence="5" type="ORF">DQ400_14545</name>
</gene>
<evidence type="ECO:0000256" key="2">
    <source>
        <dbReference type="ARBA" id="ARBA00023125"/>
    </source>
</evidence>
<evidence type="ECO:0000313" key="6">
    <source>
        <dbReference type="Proteomes" id="UP000252204"/>
    </source>
</evidence>
<proteinExistence type="predicted"/>
<accession>A0A365TKC9</accession>
<evidence type="ECO:0000256" key="1">
    <source>
        <dbReference type="ARBA" id="ARBA00023015"/>
    </source>
</evidence>
<dbReference type="InterPro" id="IPR018060">
    <property type="entry name" value="HTH_AraC"/>
</dbReference>
<reference evidence="6" key="1">
    <citation type="submission" date="2018-06" db="EMBL/GenBank/DDBJ databases">
        <title>Whole genome sequencing of four bacterial strains from South Shetland trench revealing bio-synthetic gene clusters.</title>
        <authorList>
            <person name="Abdel-Mageed W.M."/>
            <person name="Lehri B."/>
            <person name="Jarmusch S."/>
            <person name="Miranda K."/>
            <person name="Goodfellow M."/>
            <person name="Jaspars M."/>
            <person name="Karlyshev A.V."/>
        </authorList>
    </citation>
    <scope>NUCLEOTIDE SEQUENCE [LARGE SCALE GENOMIC DNA]</scope>
    <source>
        <strain evidence="6">SST4</strain>
    </source>
</reference>
<evidence type="ECO:0000313" key="5">
    <source>
        <dbReference type="EMBL" id="RBI66266.1"/>
    </source>
</evidence>
<dbReference type="PANTHER" id="PTHR47893:SF1">
    <property type="entry name" value="REGULATORY PROTEIN PCHR"/>
    <property type="match status" value="1"/>
</dbReference>
<dbReference type="PANTHER" id="PTHR47893">
    <property type="entry name" value="REGULATORY PROTEIN PCHR"/>
    <property type="match status" value="1"/>
</dbReference>
<dbReference type="SUPFAM" id="SSF46689">
    <property type="entry name" value="Homeodomain-like"/>
    <property type="match status" value="2"/>
</dbReference>
<protein>
    <submittedName>
        <fullName evidence="5">AraC family transcriptional regulator</fullName>
    </submittedName>
</protein>
<evidence type="ECO:0000256" key="3">
    <source>
        <dbReference type="ARBA" id="ARBA00023163"/>
    </source>
</evidence>
<dbReference type="Proteomes" id="UP000252204">
    <property type="component" value="Unassembled WGS sequence"/>
</dbReference>
<dbReference type="InterPro" id="IPR018062">
    <property type="entry name" value="HTH_AraC-typ_CS"/>
</dbReference>
<dbReference type="Pfam" id="PF12833">
    <property type="entry name" value="HTH_18"/>
    <property type="match status" value="1"/>
</dbReference>
<dbReference type="GO" id="GO:0003700">
    <property type="term" value="F:DNA-binding transcription factor activity"/>
    <property type="evidence" value="ECO:0007669"/>
    <property type="project" value="InterPro"/>
</dbReference>
<dbReference type="PROSITE" id="PS00041">
    <property type="entry name" value="HTH_ARAC_FAMILY_1"/>
    <property type="match status" value="1"/>
</dbReference>
<keyword evidence="2" id="KW-0238">DNA-binding</keyword>
<dbReference type="AlphaFoldDB" id="A0A365TKC9"/>
<keyword evidence="3" id="KW-0804">Transcription</keyword>
<dbReference type="PROSITE" id="PS01124">
    <property type="entry name" value="HTH_ARAC_FAMILY_2"/>
    <property type="match status" value="1"/>
</dbReference>
<dbReference type="SMART" id="SM00342">
    <property type="entry name" value="HTH_ARAC"/>
    <property type="match status" value="1"/>
</dbReference>
<dbReference type="InterPro" id="IPR053142">
    <property type="entry name" value="PchR_regulatory_protein"/>
</dbReference>
<dbReference type="OrthoDB" id="6670788at2"/>
<name>A0A365TKC9_9GAMM</name>
<comment type="caution">
    <text evidence="5">The sequence shown here is derived from an EMBL/GenBank/DDBJ whole genome shotgun (WGS) entry which is preliminary data.</text>
</comment>
<keyword evidence="6" id="KW-1185">Reference proteome</keyword>
<dbReference type="EMBL" id="QNTU01000010">
    <property type="protein sequence ID" value="RBI66266.1"/>
    <property type="molecule type" value="Genomic_DNA"/>
</dbReference>
<dbReference type="GO" id="GO:0043565">
    <property type="term" value="F:sequence-specific DNA binding"/>
    <property type="evidence" value="ECO:0007669"/>
    <property type="project" value="InterPro"/>
</dbReference>
<sequence length="334" mass="37581">MATLGSIAPSCIPITTHDLLAIGQRFGIDYRFPEASDRSQPAPCVARGRVMDVEIDPTLRVTHSDLDVLHAYASTSRRTAPWFLSVILEGRIQVRLGRQSFQLQAGDAFSAHFNEQTGLEVFQPAPQRLRILNVSLLACTEPPIFSSINCSPINVAPPVTPLLHTWKVPQFLIHSLETALASNWPIERQRLLWQGLALQLLAHGLPVPIASLEPSDERGAGSIPPGLSHRDHQRLERLRQQLEHSPNQDYRLEQLARNAAMSPSSLRTKFQRCYGCSIFDYLRRCRLTQAQEYLRRGYSVQQTAHACGYRHATNFATAFKRAFGIAPHEVHHRH</sequence>